<evidence type="ECO:0000259" key="4">
    <source>
        <dbReference type="PROSITE" id="PS50111"/>
    </source>
</evidence>
<dbReference type="CDD" id="cd01068">
    <property type="entry name" value="globin_sensor"/>
    <property type="match status" value="1"/>
</dbReference>
<feature type="domain" description="Methyl-accepting transducer" evidence="4">
    <location>
        <begin position="359"/>
        <end position="595"/>
    </location>
</feature>
<dbReference type="Pfam" id="PF00015">
    <property type="entry name" value="MCPsignal"/>
    <property type="match status" value="1"/>
</dbReference>
<keyword evidence="3" id="KW-0807">Transducer</keyword>
<dbReference type="GO" id="GO:0005886">
    <property type="term" value="C:plasma membrane"/>
    <property type="evidence" value="ECO:0007669"/>
    <property type="project" value="TreeGrafter"/>
</dbReference>
<evidence type="ECO:0000259" key="6">
    <source>
        <dbReference type="PROSITE" id="PS50113"/>
    </source>
</evidence>
<dbReference type="PROSITE" id="PS50112">
    <property type="entry name" value="PAS"/>
    <property type="match status" value="1"/>
</dbReference>
<dbReference type="GO" id="GO:0006935">
    <property type="term" value="P:chemotaxis"/>
    <property type="evidence" value="ECO:0007669"/>
    <property type="project" value="UniProtKB-KW"/>
</dbReference>
<dbReference type="Proteomes" id="UP000292423">
    <property type="component" value="Unassembled WGS sequence"/>
</dbReference>
<dbReference type="InterPro" id="IPR035965">
    <property type="entry name" value="PAS-like_dom_sf"/>
</dbReference>
<dbReference type="InterPro" id="IPR000014">
    <property type="entry name" value="PAS"/>
</dbReference>
<dbReference type="NCBIfam" id="TIGR00229">
    <property type="entry name" value="sensory_box"/>
    <property type="match status" value="1"/>
</dbReference>
<dbReference type="Gene3D" id="1.10.287.950">
    <property type="entry name" value="Methyl-accepting chemotaxis protein"/>
    <property type="match status" value="1"/>
</dbReference>
<accession>A0A4Q7ZC32</accession>
<dbReference type="PROSITE" id="PS50885">
    <property type="entry name" value="HAMP"/>
    <property type="match status" value="1"/>
</dbReference>
<proteinExistence type="inferred from homology"/>
<dbReference type="GO" id="GO:0020037">
    <property type="term" value="F:heme binding"/>
    <property type="evidence" value="ECO:0007669"/>
    <property type="project" value="InterPro"/>
</dbReference>
<dbReference type="InterPro" id="IPR039379">
    <property type="entry name" value="Protoglobin_sensor_dom"/>
</dbReference>
<dbReference type="InterPro" id="IPR004089">
    <property type="entry name" value="MCPsignal_dom"/>
</dbReference>
<evidence type="ECO:0000256" key="1">
    <source>
        <dbReference type="ARBA" id="ARBA00022500"/>
    </source>
</evidence>
<feature type="domain" description="PAC" evidence="6">
    <location>
        <begin position="254"/>
        <end position="306"/>
    </location>
</feature>
<name>A0A4Q7ZC32_9GAMM</name>
<dbReference type="PROSITE" id="PS50113">
    <property type="entry name" value="PAC"/>
    <property type="match status" value="1"/>
</dbReference>
<dbReference type="Gene3D" id="3.30.450.20">
    <property type="entry name" value="PAS domain"/>
    <property type="match status" value="1"/>
</dbReference>
<dbReference type="CDD" id="cd11386">
    <property type="entry name" value="MCP_signal"/>
    <property type="match status" value="1"/>
</dbReference>
<dbReference type="Pfam" id="PF00672">
    <property type="entry name" value="HAMP"/>
    <property type="match status" value="1"/>
</dbReference>
<dbReference type="Pfam" id="PF08448">
    <property type="entry name" value="PAS_4"/>
    <property type="match status" value="1"/>
</dbReference>
<dbReference type="InterPro" id="IPR000700">
    <property type="entry name" value="PAS-assoc_C"/>
</dbReference>
<reference evidence="8 9" key="1">
    <citation type="submission" date="2019-02" db="EMBL/GenBank/DDBJ databases">
        <title>Genomic Encyclopedia of Type Strains, Phase IV (KMG-IV): sequencing the most valuable type-strain genomes for metagenomic binning, comparative biology and taxonomic classification.</title>
        <authorList>
            <person name="Goeker M."/>
        </authorList>
    </citation>
    <scope>NUCLEOTIDE SEQUENCE [LARGE SCALE GENOMIC DNA]</scope>
    <source>
        <strain evidence="8 9">DSM 105135</strain>
    </source>
</reference>
<evidence type="ECO:0000259" key="7">
    <source>
        <dbReference type="PROSITE" id="PS50885"/>
    </source>
</evidence>
<feature type="domain" description="HAMP" evidence="7">
    <location>
        <begin position="302"/>
        <end position="354"/>
    </location>
</feature>
<evidence type="ECO:0000259" key="5">
    <source>
        <dbReference type="PROSITE" id="PS50112"/>
    </source>
</evidence>
<evidence type="ECO:0000313" key="9">
    <source>
        <dbReference type="Proteomes" id="UP000292423"/>
    </source>
</evidence>
<comment type="caution">
    <text evidence="8">The sequence shown here is derived from an EMBL/GenBank/DDBJ whole genome shotgun (WGS) entry which is preliminary data.</text>
</comment>
<dbReference type="CDD" id="cd00130">
    <property type="entry name" value="PAS"/>
    <property type="match status" value="1"/>
</dbReference>
<evidence type="ECO:0000313" key="8">
    <source>
        <dbReference type="EMBL" id="RZU47734.1"/>
    </source>
</evidence>
<dbReference type="InterPro" id="IPR009050">
    <property type="entry name" value="Globin-like_sf"/>
</dbReference>
<dbReference type="Gene3D" id="1.10.490.10">
    <property type="entry name" value="Globins"/>
    <property type="match status" value="1"/>
</dbReference>
<dbReference type="PROSITE" id="PS50111">
    <property type="entry name" value="CHEMOTAXIS_TRANSDUC_2"/>
    <property type="match status" value="1"/>
</dbReference>
<dbReference type="GO" id="GO:0004888">
    <property type="term" value="F:transmembrane signaling receptor activity"/>
    <property type="evidence" value="ECO:0007669"/>
    <property type="project" value="TreeGrafter"/>
</dbReference>
<dbReference type="EMBL" id="SHKX01000010">
    <property type="protein sequence ID" value="RZU47734.1"/>
    <property type="molecule type" value="Genomic_DNA"/>
</dbReference>
<keyword evidence="1" id="KW-0145">Chemotaxis</keyword>
<dbReference type="SUPFAM" id="SSF46458">
    <property type="entry name" value="Globin-like"/>
    <property type="match status" value="1"/>
</dbReference>
<keyword evidence="9" id="KW-1185">Reference proteome</keyword>
<dbReference type="CDD" id="cd06225">
    <property type="entry name" value="HAMP"/>
    <property type="match status" value="1"/>
</dbReference>
<dbReference type="AlphaFoldDB" id="A0A4Q7ZC32"/>
<dbReference type="RefSeq" id="WP_130410953.1">
    <property type="nucleotide sequence ID" value="NZ_SHKX01000010.1"/>
</dbReference>
<gene>
    <name evidence="8" type="ORF">EV700_0701</name>
</gene>
<dbReference type="GO" id="GO:0007165">
    <property type="term" value="P:signal transduction"/>
    <property type="evidence" value="ECO:0007669"/>
    <property type="project" value="UniProtKB-KW"/>
</dbReference>
<organism evidence="8 9">
    <name type="scientific">Fluviicoccus keumensis</name>
    <dbReference type="NCBI Taxonomy" id="1435465"/>
    <lineage>
        <taxon>Bacteria</taxon>
        <taxon>Pseudomonadati</taxon>
        <taxon>Pseudomonadota</taxon>
        <taxon>Gammaproteobacteria</taxon>
        <taxon>Moraxellales</taxon>
        <taxon>Moraxellaceae</taxon>
        <taxon>Fluviicoccus</taxon>
    </lineage>
</organism>
<protein>
    <submittedName>
        <fullName evidence="8">Methyl-accepting chemotaxis sensory transducer with Pas/Pac sensor</fullName>
    </submittedName>
</protein>
<dbReference type="SUPFAM" id="SSF55785">
    <property type="entry name" value="PYP-like sensor domain (PAS domain)"/>
    <property type="match status" value="1"/>
</dbReference>
<dbReference type="InterPro" id="IPR013656">
    <property type="entry name" value="PAS_4"/>
</dbReference>
<dbReference type="GO" id="GO:0019825">
    <property type="term" value="F:oxygen binding"/>
    <property type="evidence" value="ECO:0007669"/>
    <property type="project" value="InterPro"/>
</dbReference>
<dbReference type="OrthoDB" id="9177152at2"/>
<comment type="similarity">
    <text evidence="2">Belongs to the methyl-accepting chemotaxis (MCP) protein family.</text>
</comment>
<evidence type="ECO:0000256" key="2">
    <source>
        <dbReference type="ARBA" id="ARBA00029447"/>
    </source>
</evidence>
<dbReference type="InterPro" id="IPR051310">
    <property type="entry name" value="MCP_chemotaxis"/>
</dbReference>
<dbReference type="PANTHER" id="PTHR43531:SF11">
    <property type="entry name" value="METHYL-ACCEPTING CHEMOTAXIS PROTEIN 3"/>
    <property type="match status" value="1"/>
</dbReference>
<dbReference type="InterPro" id="IPR003660">
    <property type="entry name" value="HAMP_dom"/>
</dbReference>
<sequence length="631" mass="68994">MGNANEGGVRAGRSAQIEEGDILAIKRFASFSEEDAAALKALLPIVTRHIDQVVDMVVARIKLQPGLLDAVCRSEGGAEQIREYQKQCVLQCFQGDYGPAYFNDRLRCGEVHHRLGMPPYWYVACFGAYVEAVTPLILAHYPFNWRQRERALQAFNRIASIDLQLAVRSFQRTGLEEKFADYQGQIEAISMSQAVIEFNLDGIILTANANALGMFGYSLDEICGRHHRALVDSEYSGSTDYRIFWERLNRGEFDAGEYRLTAKGGKDVWSQATYNPILDSHGKPFKVVMYANDITSQKTQNTVYQSRVKSYSAFIDEVAHGNLRQRVNAVGTDELSLIGGNLNAMTESLARMAGEVGEASNEIFSTLSQLQVAVEAQSNGASEQAAAVNETTVTLEEIMATSVQTLSKAQHLGESAERTRREGEQGLLTVKETVRGMEAIRARVENIAHTILALSEQTQQIGEITAVVTNLAQQSKMLAFNASIEAAKAGDAGRGFAVVAAEVKDLAEQSQQSTAQVQKILQDIRRATDRAVMATEEGSKGVDAGVLLVQKSGEVMKQLSEVIHETALGSQQIVAAVRQEVTGIKQVTTAMSEINKVTTQFVAGTHEVKRASTRLGDVAGKLRDSVSVYKI</sequence>
<dbReference type="SUPFAM" id="SSF58104">
    <property type="entry name" value="Methyl-accepting chemotaxis protein (MCP) signaling domain"/>
    <property type="match status" value="1"/>
</dbReference>
<dbReference type="PANTHER" id="PTHR43531">
    <property type="entry name" value="PROTEIN ICFG"/>
    <property type="match status" value="1"/>
</dbReference>
<dbReference type="InterPro" id="IPR044398">
    <property type="entry name" value="Globin-sensor_dom"/>
</dbReference>
<dbReference type="Pfam" id="PF11563">
    <property type="entry name" value="Protoglobin"/>
    <property type="match status" value="1"/>
</dbReference>
<dbReference type="SMART" id="SM00283">
    <property type="entry name" value="MA"/>
    <property type="match status" value="1"/>
</dbReference>
<feature type="domain" description="PAS" evidence="5">
    <location>
        <begin position="178"/>
        <end position="225"/>
    </location>
</feature>
<evidence type="ECO:0000256" key="3">
    <source>
        <dbReference type="PROSITE-ProRule" id="PRU00284"/>
    </source>
</evidence>
<dbReference type="InterPro" id="IPR012292">
    <property type="entry name" value="Globin/Proto"/>
</dbReference>